<organism evidence="1 2">
    <name type="scientific">Moheibacter stercoris</name>
    <dbReference type="NCBI Taxonomy" id="1628251"/>
    <lineage>
        <taxon>Bacteria</taxon>
        <taxon>Pseudomonadati</taxon>
        <taxon>Bacteroidota</taxon>
        <taxon>Flavobacteriia</taxon>
        <taxon>Flavobacteriales</taxon>
        <taxon>Weeksellaceae</taxon>
        <taxon>Moheibacter</taxon>
    </lineage>
</organism>
<name>A0ABV2LVB7_9FLAO</name>
<protein>
    <submittedName>
        <fullName evidence="1">Uncharacterized protein</fullName>
    </submittedName>
</protein>
<proteinExistence type="predicted"/>
<comment type="caution">
    <text evidence="1">The sequence shown here is derived from an EMBL/GenBank/DDBJ whole genome shotgun (WGS) entry which is preliminary data.</text>
</comment>
<keyword evidence="2" id="KW-1185">Reference proteome</keyword>
<gene>
    <name evidence="1" type="ORF">ABID46_002082</name>
</gene>
<dbReference type="EMBL" id="JBEPMO010000013">
    <property type="protein sequence ID" value="MET3732493.1"/>
    <property type="molecule type" value="Genomic_DNA"/>
</dbReference>
<sequence length="39" mass="4359">MPLTNMSEFGTLPPTVFSKTDVPFYTDAQTLLQKVILDV</sequence>
<accession>A0ABV2LVB7</accession>
<reference evidence="1 2" key="1">
    <citation type="submission" date="2024-06" db="EMBL/GenBank/DDBJ databases">
        <title>Genomic Encyclopedia of Type Strains, Phase IV (KMG-IV): sequencing the most valuable type-strain genomes for metagenomic binning, comparative biology and taxonomic classification.</title>
        <authorList>
            <person name="Goeker M."/>
        </authorList>
    </citation>
    <scope>NUCLEOTIDE SEQUENCE [LARGE SCALE GENOMIC DNA]</scope>
    <source>
        <strain evidence="1 2">DSM 29388</strain>
    </source>
</reference>
<evidence type="ECO:0000313" key="2">
    <source>
        <dbReference type="Proteomes" id="UP001549146"/>
    </source>
</evidence>
<dbReference type="Proteomes" id="UP001549146">
    <property type="component" value="Unassembled WGS sequence"/>
</dbReference>
<evidence type="ECO:0000313" key="1">
    <source>
        <dbReference type="EMBL" id="MET3732493.1"/>
    </source>
</evidence>